<evidence type="ECO:0000259" key="16">
    <source>
        <dbReference type="PROSITE" id="PS50109"/>
    </source>
</evidence>
<name>A0A0L6W300_9FIRM</name>
<evidence type="ECO:0000256" key="2">
    <source>
        <dbReference type="ARBA" id="ARBA00004651"/>
    </source>
</evidence>
<dbReference type="Gene3D" id="3.30.565.10">
    <property type="entry name" value="Histidine kinase-like ATPase, C-terminal domain"/>
    <property type="match status" value="1"/>
</dbReference>
<feature type="transmembrane region" description="Helical" evidence="15">
    <location>
        <begin position="171"/>
        <end position="191"/>
    </location>
</feature>
<dbReference type="EMBL" id="LGTE01000007">
    <property type="protein sequence ID" value="KNZ69942.1"/>
    <property type="molecule type" value="Genomic_DNA"/>
</dbReference>
<dbReference type="PATRIC" id="fig|281456.6.peg.1403"/>
<dbReference type="CDD" id="cd00075">
    <property type="entry name" value="HATPase"/>
    <property type="match status" value="1"/>
</dbReference>
<evidence type="ECO:0000256" key="14">
    <source>
        <dbReference type="SAM" id="Coils"/>
    </source>
</evidence>
<feature type="domain" description="Histidine kinase" evidence="16">
    <location>
        <begin position="273"/>
        <end position="489"/>
    </location>
</feature>
<dbReference type="PROSITE" id="PS50885">
    <property type="entry name" value="HAMP"/>
    <property type="match status" value="1"/>
</dbReference>
<dbReference type="PANTHER" id="PTHR45528">
    <property type="entry name" value="SENSOR HISTIDINE KINASE CPXA"/>
    <property type="match status" value="1"/>
</dbReference>
<feature type="coiled-coil region" evidence="14">
    <location>
        <begin position="232"/>
        <end position="263"/>
    </location>
</feature>
<keyword evidence="8" id="KW-0547">Nucleotide-binding</keyword>
<keyword evidence="10" id="KW-0067">ATP-binding</keyword>
<dbReference type="SUPFAM" id="SSF55874">
    <property type="entry name" value="ATPase domain of HSP90 chaperone/DNA topoisomerase II/histidine kinase"/>
    <property type="match status" value="1"/>
</dbReference>
<evidence type="ECO:0000256" key="12">
    <source>
        <dbReference type="ARBA" id="ARBA00023012"/>
    </source>
</evidence>
<evidence type="ECO:0000256" key="13">
    <source>
        <dbReference type="ARBA" id="ARBA00023136"/>
    </source>
</evidence>
<keyword evidence="14" id="KW-0175">Coiled coil</keyword>
<evidence type="ECO:0000256" key="10">
    <source>
        <dbReference type="ARBA" id="ARBA00022840"/>
    </source>
</evidence>
<keyword evidence="11 15" id="KW-1133">Transmembrane helix</keyword>
<dbReference type="AlphaFoldDB" id="A0A0L6W300"/>
<keyword evidence="9 18" id="KW-0418">Kinase</keyword>
<keyword evidence="13 15" id="KW-0472">Membrane</keyword>
<dbReference type="InterPro" id="IPR050398">
    <property type="entry name" value="HssS/ArlS-like"/>
</dbReference>
<protein>
    <recommendedName>
        <fullName evidence="3">histidine kinase</fullName>
        <ecNumber evidence="3">2.7.13.3</ecNumber>
    </recommendedName>
</protein>
<evidence type="ECO:0000256" key="3">
    <source>
        <dbReference type="ARBA" id="ARBA00012438"/>
    </source>
</evidence>
<dbReference type="SUPFAM" id="SSF158472">
    <property type="entry name" value="HAMP domain-like"/>
    <property type="match status" value="1"/>
</dbReference>
<sequence length="490" mass="55882">MKISLRTRLFLGMSGLIVFFVAFSLVLNSQFLGRYYIGQKRASLVESAKMIDNLYKGDPESIALELENLERNRGINISILSPDYELKYNTSFRLFSLEHGRKLFELLPLPPHMMMELQDLDIGEYIMDVATDPRLKTNFLALAARLSNGEMLVLNTPIAAINEGTAIANRFFLFTGLLTIVLGGIAVFLFANRFTKPILELNDIAQEMSKLNFSRKYPVQSEDEVGQLGQSINSLSDQLDKAISELKEANEILKEDIERERRIDKMRKEFISNVSHELKTPIALIQGYAEGLKLNVNEDEESRNFYCDVIMDEADKMNRLVKDLLDLSQIESGYLKLEKTVFEVSAFIEHVLEKFRPIFAEKGIRLDVKNEKSLFVYGDVVRIEQVLINYLNNAINHIDESKIIRIEVTCRNNKVRVSVYNSGNPIPEDSLDKIWTSFYKVDKARTRTYGGTGLGLSVVRGILEAHHNAYGAENKDDGVLFWFEIDEAEC</sequence>
<keyword evidence="5" id="KW-0597">Phosphoprotein</keyword>
<dbReference type="GO" id="GO:0005524">
    <property type="term" value="F:ATP binding"/>
    <property type="evidence" value="ECO:0007669"/>
    <property type="project" value="UniProtKB-KW"/>
</dbReference>
<dbReference type="EC" id="2.7.13.3" evidence="3"/>
<evidence type="ECO:0000256" key="7">
    <source>
        <dbReference type="ARBA" id="ARBA00022692"/>
    </source>
</evidence>
<dbReference type="InterPro" id="IPR004358">
    <property type="entry name" value="Sig_transdc_His_kin-like_C"/>
</dbReference>
<dbReference type="SMART" id="SM00387">
    <property type="entry name" value="HATPase_c"/>
    <property type="match status" value="1"/>
</dbReference>
<dbReference type="InterPro" id="IPR003594">
    <property type="entry name" value="HATPase_dom"/>
</dbReference>
<evidence type="ECO:0000256" key="8">
    <source>
        <dbReference type="ARBA" id="ARBA00022741"/>
    </source>
</evidence>
<dbReference type="InterPro" id="IPR005467">
    <property type="entry name" value="His_kinase_dom"/>
</dbReference>
<dbReference type="Pfam" id="PF00672">
    <property type="entry name" value="HAMP"/>
    <property type="match status" value="1"/>
</dbReference>
<evidence type="ECO:0000256" key="5">
    <source>
        <dbReference type="ARBA" id="ARBA00022553"/>
    </source>
</evidence>
<evidence type="ECO:0000256" key="15">
    <source>
        <dbReference type="SAM" id="Phobius"/>
    </source>
</evidence>
<keyword evidence="19" id="KW-1185">Reference proteome</keyword>
<keyword evidence="6" id="KW-0808">Transferase</keyword>
<feature type="domain" description="HAMP" evidence="17">
    <location>
        <begin position="192"/>
        <end position="244"/>
    </location>
</feature>
<keyword evidence="12" id="KW-0902">Two-component regulatory system</keyword>
<feature type="transmembrane region" description="Helical" evidence="15">
    <location>
        <begin position="9"/>
        <end position="27"/>
    </location>
</feature>
<proteinExistence type="predicted"/>
<dbReference type="SMART" id="SM00388">
    <property type="entry name" value="HisKA"/>
    <property type="match status" value="1"/>
</dbReference>
<evidence type="ECO:0000313" key="19">
    <source>
        <dbReference type="Proteomes" id="UP000037175"/>
    </source>
</evidence>
<evidence type="ECO:0000256" key="1">
    <source>
        <dbReference type="ARBA" id="ARBA00000085"/>
    </source>
</evidence>
<dbReference type="Gene3D" id="1.10.287.130">
    <property type="match status" value="1"/>
</dbReference>
<reference evidence="19" key="1">
    <citation type="submission" date="2015-07" db="EMBL/GenBank/DDBJ databases">
        <title>Complete Genome of Thermincola ferriacetica strain Z-0001T.</title>
        <authorList>
            <person name="Lusk B."/>
            <person name="Badalamenti J.P."/>
            <person name="Parameswaran P."/>
            <person name="Bond D.R."/>
            <person name="Torres C.I."/>
        </authorList>
    </citation>
    <scope>NUCLEOTIDE SEQUENCE [LARGE SCALE GENOMIC DNA]</scope>
    <source>
        <strain evidence="19">Z-0001</strain>
    </source>
</reference>
<dbReference type="CDD" id="cd06225">
    <property type="entry name" value="HAMP"/>
    <property type="match status" value="1"/>
</dbReference>
<dbReference type="GO" id="GO:0000155">
    <property type="term" value="F:phosphorelay sensor kinase activity"/>
    <property type="evidence" value="ECO:0007669"/>
    <property type="project" value="InterPro"/>
</dbReference>
<keyword evidence="7 15" id="KW-0812">Transmembrane</keyword>
<dbReference type="Pfam" id="PF00512">
    <property type="entry name" value="HisKA"/>
    <property type="match status" value="1"/>
</dbReference>
<dbReference type="InterPro" id="IPR036890">
    <property type="entry name" value="HATPase_C_sf"/>
</dbReference>
<dbReference type="PANTHER" id="PTHR45528:SF1">
    <property type="entry name" value="SENSOR HISTIDINE KINASE CPXA"/>
    <property type="match status" value="1"/>
</dbReference>
<keyword evidence="4" id="KW-1003">Cell membrane</keyword>
<comment type="subcellular location">
    <subcellularLocation>
        <location evidence="2">Cell membrane</location>
        <topology evidence="2">Multi-pass membrane protein</topology>
    </subcellularLocation>
</comment>
<dbReference type="SUPFAM" id="SSF47384">
    <property type="entry name" value="Homodimeric domain of signal transducing histidine kinase"/>
    <property type="match status" value="1"/>
</dbReference>
<evidence type="ECO:0000313" key="18">
    <source>
        <dbReference type="EMBL" id="KNZ69942.1"/>
    </source>
</evidence>
<dbReference type="FunFam" id="1.10.287.130:FF:000001">
    <property type="entry name" value="Two-component sensor histidine kinase"/>
    <property type="match status" value="1"/>
</dbReference>
<dbReference type="PROSITE" id="PS50109">
    <property type="entry name" value="HIS_KIN"/>
    <property type="match status" value="1"/>
</dbReference>
<gene>
    <name evidence="18" type="ORF">Tfer_1322</name>
</gene>
<accession>A0A0L6W300</accession>
<dbReference type="InterPro" id="IPR003661">
    <property type="entry name" value="HisK_dim/P_dom"/>
</dbReference>
<dbReference type="Gene3D" id="6.10.340.10">
    <property type="match status" value="1"/>
</dbReference>
<evidence type="ECO:0000259" key="17">
    <source>
        <dbReference type="PROSITE" id="PS50885"/>
    </source>
</evidence>
<dbReference type="RefSeq" id="WP_052217382.1">
    <property type="nucleotide sequence ID" value="NZ_LGTE01000007.1"/>
</dbReference>
<dbReference type="InterPro" id="IPR036097">
    <property type="entry name" value="HisK_dim/P_sf"/>
</dbReference>
<evidence type="ECO:0000256" key="4">
    <source>
        <dbReference type="ARBA" id="ARBA00022475"/>
    </source>
</evidence>
<dbReference type="PRINTS" id="PR00344">
    <property type="entry name" value="BCTRLSENSOR"/>
</dbReference>
<dbReference type="Pfam" id="PF02518">
    <property type="entry name" value="HATPase_c"/>
    <property type="match status" value="1"/>
</dbReference>
<dbReference type="GO" id="GO:0005886">
    <property type="term" value="C:plasma membrane"/>
    <property type="evidence" value="ECO:0007669"/>
    <property type="project" value="UniProtKB-SubCell"/>
</dbReference>
<evidence type="ECO:0000256" key="6">
    <source>
        <dbReference type="ARBA" id="ARBA00022679"/>
    </source>
</evidence>
<dbReference type="CDD" id="cd00082">
    <property type="entry name" value="HisKA"/>
    <property type="match status" value="1"/>
</dbReference>
<organism evidence="18 19">
    <name type="scientific">Thermincola ferriacetica</name>
    <dbReference type="NCBI Taxonomy" id="281456"/>
    <lineage>
        <taxon>Bacteria</taxon>
        <taxon>Bacillati</taxon>
        <taxon>Bacillota</taxon>
        <taxon>Clostridia</taxon>
        <taxon>Eubacteriales</taxon>
        <taxon>Thermincolaceae</taxon>
        <taxon>Thermincola</taxon>
    </lineage>
</organism>
<evidence type="ECO:0000256" key="11">
    <source>
        <dbReference type="ARBA" id="ARBA00022989"/>
    </source>
</evidence>
<evidence type="ECO:0000256" key="9">
    <source>
        <dbReference type="ARBA" id="ARBA00022777"/>
    </source>
</evidence>
<dbReference type="InterPro" id="IPR003660">
    <property type="entry name" value="HAMP_dom"/>
</dbReference>
<comment type="caution">
    <text evidence="18">The sequence shown here is derived from an EMBL/GenBank/DDBJ whole genome shotgun (WGS) entry which is preliminary data.</text>
</comment>
<dbReference type="SMART" id="SM00304">
    <property type="entry name" value="HAMP"/>
    <property type="match status" value="1"/>
</dbReference>
<dbReference type="Proteomes" id="UP000037175">
    <property type="component" value="Unassembled WGS sequence"/>
</dbReference>
<comment type="catalytic activity">
    <reaction evidence="1">
        <text>ATP + protein L-histidine = ADP + protein N-phospho-L-histidine.</text>
        <dbReference type="EC" id="2.7.13.3"/>
    </reaction>
</comment>